<dbReference type="SMART" id="SM00298">
    <property type="entry name" value="CHROMO"/>
    <property type="match status" value="1"/>
</dbReference>
<evidence type="ECO:0000259" key="9">
    <source>
        <dbReference type="PROSITE" id="PS50013"/>
    </source>
</evidence>
<dbReference type="InterPro" id="IPR001584">
    <property type="entry name" value="Integrase_cat-core"/>
</dbReference>
<dbReference type="CDD" id="cd09274">
    <property type="entry name" value="RNase_HI_RT_Ty3"/>
    <property type="match status" value="1"/>
</dbReference>
<evidence type="ECO:0000313" key="13">
    <source>
        <dbReference type="Proteomes" id="UP001304243"/>
    </source>
</evidence>
<dbReference type="SUPFAM" id="SSF56672">
    <property type="entry name" value="DNA/RNA polymerases"/>
    <property type="match status" value="1"/>
</dbReference>
<dbReference type="PANTHER" id="PTHR37984">
    <property type="entry name" value="PROTEIN CBG26694"/>
    <property type="match status" value="1"/>
</dbReference>
<feature type="compositionally biased region" description="Acidic residues" evidence="8">
    <location>
        <begin position="460"/>
        <end position="472"/>
    </location>
</feature>
<dbReference type="InterPro" id="IPR021109">
    <property type="entry name" value="Peptidase_aspartic_dom_sf"/>
</dbReference>
<evidence type="ECO:0000256" key="4">
    <source>
        <dbReference type="ARBA" id="ARBA00022722"/>
    </source>
</evidence>
<keyword evidence="2" id="KW-0808">Transferase</keyword>
<feature type="region of interest" description="Disordered" evidence="8">
    <location>
        <begin position="445"/>
        <end position="475"/>
    </location>
</feature>
<dbReference type="Gene3D" id="3.10.10.10">
    <property type="entry name" value="HIV Type 1 Reverse Transcriptase, subunit A, domain 1"/>
    <property type="match status" value="1"/>
</dbReference>
<feature type="domain" description="Chromo" evidence="9">
    <location>
        <begin position="1632"/>
        <end position="1690"/>
    </location>
</feature>
<dbReference type="SUPFAM" id="SSF54160">
    <property type="entry name" value="Chromo domain-like"/>
    <property type="match status" value="1"/>
</dbReference>
<dbReference type="InterPro" id="IPR016197">
    <property type="entry name" value="Chromo-like_dom_sf"/>
</dbReference>
<dbReference type="InterPro" id="IPR000953">
    <property type="entry name" value="Chromo/chromo_shadow_dom"/>
</dbReference>
<organism evidence="12 13">
    <name type="scientific">Mucor velutinosus</name>
    <dbReference type="NCBI Taxonomy" id="708070"/>
    <lineage>
        <taxon>Eukaryota</taxon>
        <taxon>Fungi</taxon>
        <taxon>Fungi incertae sedis</taxon>
        <taxon>Mucoromycota</taxon>
        <taxon>Mucoromycotina</taxon>
        <taxon>Mucoromycetes</taxon>
        <taxon>Mucorales</taxon>
        <taxon>Mucorineae</taxon>
        <taxon>Mucoraceae</taxon>
        <taxon>Mucor</taxon>
    </lineage>
</organism>
<keyword evidence="5" id="KW-0255">Endonuclease</keyword>
<evidence type="ECO:0000259" key="11">
    <source>
        <dbReference type="PROSITE" id="PS50994"/>
    </source>
</evidence>
<dbReference type="InterPro" id="IPR023780">
    <property type="entry name" value="Chromo_domain"/>
</dbReference>
<protein>
    <recommendedName>
        <fullName evidence="14">Reverse transcriptase</fullName>
    </recommendedName>
</protein>
<dbReference type="InterPro" id="IPR000477">
    <property type="entry name" value="RT_dom"/>
</dbReference>
<keyword evidence="6" id="KW-0539">Nucleus</keyword>
<dbReference type="InterPro" id="IPR005162">
    <property type="entry name" value="Retrotrans_gag_dom"/>
</dbReference>
<feature type="domain" description="Integrase catalytic" evidence="11">
    <location>
        <begin position="1334"/>
        <end position="1495"/>
    </location>
</feature>
<evidence type="ECO:0000256" key="2">
    <source>
        <dbReference type="ARBA" id="ARBA00022679"/>
    </source>
</evidence>
<evidence type="ECO:0000256" key="1">
    <source>
        <dbReference type="ARBA" id="ARBA00004123"/>
    </source>
</evidence>
<dbReference type="EMBL" id="JASEJX010000015">
    <property type="protein sequence ID" value="KAK4514542.1"/>
    <property type="molecule type" value="Genomic_DNA"/>
</dbReference>
<evidence type="ECO:0000256" key="3">
    <source>
        <dbReference type="ARBA" id="ARBA00022695"/>
    </source>
</evidence>
<dbReference type="GO" id="GO:0005634">
    <property type="term" value="C:nucleus"/>
    <property type="evidence" value="ECO:0007669"/>
    <property type="project" value="UniProtKB-SubCell"/>
</dbReference>
<dbReference type="GeneID" id="89945842"/>
<feature type="compositionally biased region" description="Low complexity" evidence="8">
    <location>
        <begin position="19"/>
        <end position="35"/>
    </location>
</feature>
<feature type="compositionally biased region" description="Polar residues" evidence="8">
    <location>
        <begin position="1"/>
        <end position="10"/>
    </location>
</feature>
<dbReference type="Gene3D" id="1.10.340.70">
    <property type="match status" value="1"/>
</dbReference>
<dbReference type="RefSeq" id="XP_064681208.1">
    <property type="nucleotide sequence ID" value="XM_064821522.1"/>
</dbReference>
<evidence type="ECO:0000256" key="6">
    <source>
        <dbReference type="ARBA" id="ARBA00023242"/>
    </source>
</evidence>
<gene>
    <name evidence="12" type="ORF">ATC70_002140</name>
</gene>
<dbReference type="CDD" id="cd01647">
    <property type="entry name" value="RT_LTR"/>
    <property type="match status" value="1"/>
</dbReference>
<dbReference type="Gene3D" id="2.40.50.40">
    <property type="match status" value="1"/>
</dbReference>
<feature type="region of interest" description="Disordered" evidence="8">
    <location>
        <begin position="1686"/>
        <end position="1723"/>
    </location>
</feature>
<feature type="compositionally biased region" description="Basic and acidic residues" evidence="8">
    <location>
        <begin position="1703"/>
        <end position="1723"/>
    </location>
</feature>
<dbReference type="Pfam" id="PF17919">
    <property type="entry name" value="RT_RNaseH_2"/>
    <property type="match status" value="1"/>
</dbReference>
<dbReference type="PROSITE" id="PS50994">
    <property type="entry name" value="INTEGRASE"/>
    <property type="match status" value="1"/>
</dbReference>
<dbReference type="Pfam" id="PF00385">
    <property type="entry name" value="Chromo"/>
    <property type="match status" value="1"/>
</dbReference>
<keyword evidence="5" id="KW-0378">Hydrolase</keyword>
<dbReference type="PANTHER" id="PTHR37984:SF5">
    <property type="entry name" value="PROTEIN NYNRIN-LIKE"/>
    <property type="match status" value="1"/>
</dbReference>
<keyword evidence="13" id="KW-1185">Reference proteome</keyword>
<accession>A0AAN7DCR8</accession>
<keyword evidence="3" id="KW-0548">Nucleotidyltransferase</keyword>
<feature type="region of interest" description="Disordered" evidence="8">
    <location>
        <begin position="379"/>
        <end position="411"/>
    </location>
</feature>
<comment type="subcellular location">
    <subcellularLocation>
        <location evidence="1">Nucleus</location>
    </subcellularLocation>
</comment>
<dbReference type="Pfam" id="PF17921">
    <property type="entry name" value="Integrase_H2C2"/>
    <property type="match status" value="1"/>
</dbReference>
<dbReference type="Proteomes" id="UP001304243">
    <property type="component" value="Unassembled WGS sequence"/>
</dbReference>
<evidence type="ECO:0000313" key="12">
    <source>
        <dbReference type="EMBL" id="KAK4514542.1"/>
    </source>
</evidence>
<dbReference type="InterPro" id="IPR043502">
    <property type="entry name" value="DNA/RNA_pol_sf"/>
</dbReference>
<dbReference type="GO" id="GO:0016779">
    <property type="term" value="F:nucleotidyltransferase activity"/>
    <property type="evidence" value="ECO:0007669"/>
    <property type="project" value="UniProtKB-KW"/>
</dbReference>
<dbReference type="GO" id="GO:0003676">
    <property type="term" value="F:nucleic acid binding"/>
    <property type="evidence" value="ECO:0007669"/>
    <property type="project" value="InterPro"/>
</dbReference>
<dbReference type="InterPro" id="IPR050951">
    <property type="entry name" value="Retrovirus_Pol_polyprotein"/>
</dbReference>
<dbReference type="Gene3D" id="3.30.70.270">
    <property type="match status" value="2"/>
</dbReference>
<dbReference type="InterPro" id="IPR041588">
    <property type="entry name" value="Integrase_H2C2"/>
</dbReference>
<dbReference type="Gene3D" id="2.40.70.10">
    <property type="entry name" value="Acid Proteases"/>
    <property type="match status" value="1"/>
</dbReference>
<evidence type="ECO:0008006" key="14">
    <source>
        <dbReference type="Google" id="ProtNLM"/>
    </source>
</evidence>
<dbReference type="SUPFAM" id="SSF50630">
    <property type="entry name" value="Acid proteases"/>
    <property type="match status" value="1"/>
</dbReference>
<feature type="compositionally biased region" description="Basic residues" evidence="8">
    <location>
        <begin position="392"/>
        <end position="406"/>
    </location>
</feature>
<dbReference type="PROSITE" id="PS50878">
    <property type="entry name" value="RT_POL"/>
    <property type="match status" value="1"/>
</dbReference>
<keyword evidence="7" id="KW-0511">Multifunctional enzyme</keyword>
<dbReference type="InterPro" id="IPR012337">
    <property type="entry name" value="RNaseH-like_sf"/>
</dbReference>
<keyword evidence="4" id="KW-0540">Nuclease</keyword>
<dbReference type="PROSITE" id="PS50013">
    <property type="entry name" value="CHROMO_2"/>
    <property type="match status" value="1"/>
</dbReference>
<evidence type="ECO:0000256" key="8">
    <source>
        <dbReference type="SAM" id="MobiDB-lite"/>
    </source>
</evidence>
<dbReference type="InterPro" id="IPR043128">
    <property type="entry name" value="Rev_trsase/Diguanyl_cyclase"/>
</dbReference>
<name>A0AAN7DCR8_9FUNG</name>
<dbReference type="InterPro" id="IPR041577">
    <property type="entry name" value="RT_RNaseH_2"/>
</dbReference>
<evidence type="ECO:0000256" key="5">
    <source>
        <dbReference type="ARBA" id="ARBA00022759"/>
    </source>
</evidence>
<feature type="domain" description="Reverse transcriptase" evidence="10">
    <location>
        <begin position="730"/>
        <end position="920"/>
    </location>
</feature>
<evidence type="ECO:0000256" key="7">
    <source>
        <dbReference type="ARBA" id="ARBA00023268"/>
    </source>
</evidence>
<dbReference type="InterPro" id="IPR036397">
    <property type="entry name" value="RNaseH_sf"/>
</dbReference>
<dbReference type="GO" id="GO:0015074">
    <property type="term" value="P:DNA integration"/>
    <property type="evidence" value="ECO:0007669"/>
    <property type="project" value="InterPro"/>
</dbReference>
<evidence type="ECO:0000259" key="10">
    <source>
        <dbReference type="PROSITE" id="PS50878"/>
    </source>
</evidence>
<dbReference type="InterPro" id="IPR023779">
    <property type="entry name" value="Chromodomain_CS"/>
</dbReference>
<sequence length="1723" mass="195851">MNNANPTTVSVGAGVGHRSASGDASFGSGSSLSSLQNEHSNALSNNALHNGIDACSEDARIDQALSDDALSTLDNDTIMNDSGELLEFDFDSEIQPLGMDHQASMARDIKMLRRRLFEATRLSITMPEDGTLASNAGALKRQLTMAKENYDLLFDDTPMLSPSMAYSNAANSIVPPDTPYIQWKGHKFNNKKFVYPTMDACLQQFQDVLESRGVSIEANWKRIIKPKMSTGMSAWTREIIQKYPEITWGQFKSKLKVKYSPSEAEERKAALNKLKTLKLDNCDNLEDFIDRFNSLKDLAGVKENTSLVDYLLRGLDIDLYGPVSMGISQARSKGSDTLDFAISQLRSAYDLLRRDDYYRQEKQRKDAELNNKIKDAIKAHQRAEGSASLSNKKTRRAGRRHDKQSRKRNDSPGEVLKCYDCGFTPFTYAHKALCKKNPKNIKKITKKKSKLIVPRPASNDDTDSSSSDEESDQTFAVATISTKDKQKEEVVSMDTDSECKHLNNEYFKKMPSNNMDTNGLLYLPVILESKSGVKVNTWFLLDTGCTFSAISPKLLDFMQLNVVNKNGIIKLAQSNTVVNRKGQTEEELKINYGSKVVYSKFEVFDLFDDVHCVFGMDLLYKVGITLGNIAADWSDRIGYEIPDIEPNPYKPNEDPYGSKEERQLMMNELQPFIDANTSISPKAYCNLPDSEIRLPIKKDTPLSDTCRRQFPIAEAMRPVIQKQVEKWRENGVIKRAKPNTPHNSPIFTVRKKNSEGEYTGKEHRVVIDCRLINNALDPEKLERFPLPLISDLHRKMSKHSLYTVIDLSQCFHAFKVAKASRPYLTFTDMNGLTWSFSHCPYGLTMVSSHAQKILSNLLADLSDVCTHFIDDVTIHTENDLQKHTEVVKTVIDRLTRANLRINTEKMHIAQKSIYILGFCLSSNGLALDPRKVSNVLDWDPVVKSSRELMSRLGLINFFRSNLPCLSRLTAPLDKLRNAHDITKVWKPEHTALMKQLQELLVSSAVLSVPNLNYPICVVTDSSAYAIGAAMYQVINNKVKYLGFIARSLGPSEQRWGSSKRELAAVVYAFKKFHQWLYGRPFHLFVDNRGILFLHTKPKLDRMVENYYDTIFEMDFDITFCSGINNILADTLSRLFWPYNTLVESGNTRSIKDLDREILIKQDIVKQKGNKKRKNTHDDEVVAATKNKKQRVLNEEEKGKKDIKGAQDKNTVLSCESSGISNSSKVIIPNKTSDLFNNSKLTAYANSLKGKNEDFYFCVSHLDVYQTPTTDEEKQSILEKSHLLGHFGIHAMEQVIHQDLNMHWKGLREDITQYIRNCHKYRQFNLAKHVYHPPKQEAPEGIMDHVVFDLGGFDCTTPRGNNFILVVLDLFSRFIVLRAIPDKSATTVAKELVSIFSLLGYPRVVGHDRGAEFHNVLLEKILKHAGVENRASLAFTPQGNSCCEAAVKNCKTIIMKMLEGRSEDWDLYLNGTALSLNVHRSRLHGMMPFVVMFHRLPNEFKDYRGDKPVLHEKEIDVKAFKEKLDLIDRIIVPAIRDQIMKTQDKDSKYFRKRHRILENPYPVGSTVMIKNIENKNRKTDPNYEGPFYVHGHTRNGSYILTDRTNSFLARDVPTQQIKLISTSDTRDNPSNAYVVEAIINHKGSAPNYKYLVKWKGYSEDWNSWEPPSMFDSPDVVKQYWARVNANNSKTSKGKAPKALSTREIATRETKSRNKRERLLAKDDV</sequence>
<comment type="caution">
    <text evidence="12">The sequence shown here is derived from an EMBL/GenBank/DDBJ whole genome shotgun (WGS) entry which is preliminary data.</text>
</comment>
<feature type="region of interest" description="Disordered" evidence="8">
    <location>
        <begin position="1"/>
        <end position="38"/>
    </location>
</feature>
<dbReference type="PROSITE" id="PS00598">
    <property type="entry name" value="CHROMO_1"/>
    <property type="match status" value="1"/>
</dbReference>
<dbReference type="Pfam" id="PF00078">
    <property type="entry name" value="RVT_1"/>
    <property type="match status" value="1"/>
</dbReference>
<reference evidence="12 13" key="1">
    <citation type="submission" date="2022-11" db="EMBL/GenBank/DDBJ databases">
        <title>Mucor velutinosus strain NIH1002 WGS.</title>
        <authorList>
            <person name="Subramanian P."/>
            <person name="Mullikin J.C."/>
            <person name="Segre J.A."/>
            <person name="Zelazny A.M."/>
        </authorList>
    </citation>
    <scope>NUCLEOTIDE SEQUENCE [LARGE SCALE GENOMIC DNA]</scope>
    <source>
        <strain evidence="12 13">NIH1002</strain>
    </source>
</reference>
<dbReference type="SUPFAM" id="SSF53098">
    <property type="entry name" value="Ribonuclease H-like"/>
    <property type="match status" value="1"/>
</dbReference>
<dbReference type="Gene3D" id="3.30.420.10">
    <property type="entry name" value="Ribonuclease H-like superfamily/Ribonuclease H"/>
    <property type="match status" value="1"/>
</dbReference>
<proteinExistence type="predicted"/>
<dbReference type="Pfam" id="PF00665">
    <property type="entry name" value="rve"/>
    <property type="match status" value="1"/>
</dbReference>
<dbReference type="Pfam" id="PF03732">
    <property type="entry name" value="Retrotrans_gag"/>
    <property type="match status" value="1"/>
</dbReference>
<dbReference type="GO" id="GO:0004519">
    <property type="term" value="F:endonuclease activity"/>
    <property type="evidence" value="ECO:0007669"/>
    <property type="project" value="UniProtKB-KW"/>
</dbReference>